<sequence length="398" mass="42450">MRKIIYAILFSTTLGFQMNAQVGIGTTSPNLSSSLDVSSLNTGVLIPRVSLTSTTVAAPVTTPATSLLVYNINTAGDVTPGYYYWNGVWIRLATGNPWTITSNIFNNNGTHSIVTSIPSTITSARAAWLVGTNAASTNAITATGFLGTTTNQHIDLVSNNIVRGRLSNLGEFFIGTTNTVLAGDLMNGVGNVAFPWAVNGYSSFNGSGTFGQITSGTTVFGGVQGEYNGTSLTGAGVRGISFNQSTGVSGQEISYNGWAVRADGDIGTSGGYFIISDGRLKKEIAPIEKALDKILKIEGVSYHYDTEKYKKYSLNPRHQLGFIAQDLEKVLPEAVVTKNLSTTNTSREEGGKDVEVMQVKTVNLDAVIPVLVEAIKEQQAQIEDLKKEIQLLKNNTKP</sequence>
<dbReference type="InterPro" id="IPR036388">
    <property type="entry name" value="WH-like_DNA-bd_sf"/>
</dbReference>
<feature type="signal peptide" evidence="2">
    <location>
        <begin position="1"/>
        <end position="20"/>
    </location>
</feature>
<keyword evidence="1" id="KW-0175">Coiled coil</keyword>
<feature type="chain" id="PRO_5045474848" description="Peptidase S74 domain-containing protein" evidence="2">
    <location>
        <begin position="21"/>
        <end position="398"/>
    </location>
</feature>
<keyword evidence="5" id="KW-1185">Reference proteome</keyword>
<dbReference type="Pfam" id="PF13884">
    <property type="entry name" value="Peptidase_S74"/>
    <property type="match status" value="1"/>
</dbReference>
<keyword evidence="2" id="KW-0732">Signal</keyword>
<evidence type="ECO:0000259" key="3">
    <source>
        <dbReference type="PROSITE" id="PS51688"/>
    </source>
</evidence>
<proteinExistence type="predicted"/>
<reference evidence="5" key="1">
    <citation type="journal article" date="2019" name="Int. J. Syst. Evol. Microbiol.">
        <title>The Global Catalogue of Microorganisms (GCM) 10K type strain sequencing project: providing services to taxonomists for standard genome sequencing and annotation.</title>
        <authorList>
            <consortium name="The Broad Institute Genomics Platform"/>
            <consortium name="The Broad Institute Genome Sequencing Center for Infectious Disease"/>
            <person name="Wu L."/>
            <person name="Ma J."/>
        </authorList>
    </citation>
    <scope>NUCLEOTIDE SEQUENCE [LARGE SCALE GENOMIC DNA]</scope>
    <source>
        <strain evidence="5">JCM 17069</strain>
    </source>
</reference>
<evidence type="ECO:0000313" key="4">
    <source>
        <dbReference type="EMBL" id="GAA4079213.1"/>
    </source>
</evidence>
<dbReference type="EMBL" id="BAABCT010000009">
    <property type="protein sequence ID" value="GAA4079213.1"/>
    <property type="molecule type" value="Genomic_DNA"/>
</dbReference>
<evidence type="ECO:0000256" key="2">
    <source>
        <dbReference type="SAM" id="SignalP"/>
    </source>
</evidence>
<dbReference type="InterPro" id="IPR030392">
    <property type="entry name" value="S74_ICA"/>
</dbReference>
<dbReference type="Proteomes" id="UP001500367">
    <property type="component" value="Unassembled WGS sequence"/>
</dbReference>
<feature type="domain" description="Peptidase S74" evidence="3">
    <location>
        <begin position="276"/>
        <end position="389"/>
    </location>
</feature>
<protein>
    <recommendedName>
        <fullName evidence="3">Peptidase S74 domain-containing protein</fullName>
    </recommendedName>
</protein>
<feature type="coiled-coil region" evidence="1">
    <location>
        <begin position="368"/>
        <end position="395"/>
    </location>
</feature>
<evidence type="ECO:0000313" key="5">
    <source>
        <dbReference type="Proteomes" id="UP001500367"/>
    </source>
</evidence>
<dbReference type="PROSITE" id="PS51688">
    <property type="entry name" value="ICA"/>
    <property type="match status" value="1"/>
</dbReference>
<name>A0ABP7W1T2_9FLAO</name>
<evidence type="ECO:0000256" key="1">
    <source>
        <dbReference type="SAM" id="Coils"/>
    </source>
</evidence>
<accession>A0ABP7W1T2</accession>
<organism evidence="4 5">
    <name type="scientific">Flavobacterium cheonanense</name>
    <dbReference type="NCBI Taxonomy" id="706183"/>
    <lineage>
        <taxon>Bacteria</taxon>
        <taxon>Pseudomonadati</taxon>
        <taxon>Bacteroidota</taxon>
        <taxon>Flavobacteriia</taxon>
        <taxon>Flavobacteriales</taxon>
        <taxon>Flavobacteriaceae</taxon>
        <taxon>Flavobacterium</taxon>
    </lineage>
</organism>
<comment type="caution">
    <text evidence="4">The sequence shown here is derived from an EMBL/GenBank/DDBJ whole genome shotgun (WGS) entry which is preliminary data.</text>
</comment>
<gene>
    <name evidence="4" type="ORF">GCM10022389_26540</name>
</gene>
<dbReference type="Gene3D" id="1.10.10.10">
    <property type="entry name" value="Winged helix-like DNA-binding domain superfamily/Winged helix DNA-binding domain"/>
    <property type="match status" value="1"/>
</dbReference>
<dbReference type="RefSeq" id="WP_344817158.1">
    <property type="nucleotide sequence ID" value="NZ_BAABCT010000009.1"/>
</dbReference>